<dbReference type="KEGG" id="aja:AJAP_35215"/>
<keyword evidence="1" id="KW-0732">Signal</keyword>
<organism evidence="2 3">
    <name type="scientific">Amycolatopsis japonica</name>
    <dbReference type="NCBI Taxonomy" id="208439"/>
    <lineage>
        <taxon>Bacteria</taxon>
        <taxon>Bacillati</taxon>
        <taxon>Actinomycetota</taxon>
        <taxon>Actinomycetes</taxon>
        <taxon>Pseudonocardiales</taxon>
        <taxon>Pseudonocardiaceae</taxon>
        <taxon>Amycolatopsis</taxon>
        <taxon>Amycolatopsis japonica group</taxon>
    </lineage>
</organism>
<dbReference type="RefSeq" id="WP_038519413.1">
    <property type="nucleotide sequence ID" value="NZ_CP008953.1"/>
</dbReference>
<proteinExistence type="predicted"/>
<evidence type="ECO:0000256" key="1">
    <source>
        <dbReference type="SAM" id="SignalP"/>
    </source>
</evidence>
<protein>
    <submittedName>
        <fullName evidence="2">Putative secreted protein</fullName>
    </submittedName>
</protein>
<sequence length="62" mass="6037">MGVFKRALVVVAIAAGLGIAGGAAAQAASMTEYSLAGDDATTVEYGVASDNSADIVAGAYKK</sequence>
<feature type="chain" id="PRO_5001710449" evidence="1">
    <location>
        <begin position="28"/>
        <end position="62"/>
    </location>
</feature>
<dbReference type="HOGENOM" id="CLU_2893972_0_0_11"/>
<evidence type="ECO:0000313" key="3">
    <source>
        <dbReference type="Proteomes" id="UP000028492"/>
    </source>
</evidence>
<evidence type="ECO:0000313" key="2">
    <source>
        <dbReference type="EMBL" id="AIG79850.1"/>
    </source>
</evidence>
<dbReference type="EMBL" id="CP008953">
    <property type="protein sequence ID" value="AIG79850.1"/>
    <property type="molecule type" value="Genomic_DNA"/>
</dbReference>
<dbReference type="Proteomes" id="UP000028492">
    <property type="component" value="Chromosome"/>
</dbReference>
<reference evidence="2 3" key="1">
    <citation type="journal article" date="2014" name="J. Biotechnol.">
        <title>Complete genome sequence of the actinobacterium Amycolatopsis japonica MG417-CF17(T) (=DSM 44213T) producing (S,S)-N,N'-ethylenediaminedisuccinic acid.</title>
        <authorList>
            <person name="Stegmann E."/>
            <person name="Albersmeier A."/>
            <person name="Spohn M."/>
            <person name="Gert H."/>
            <person name="Weber T."/>
            <person name="Wohlleben W."/>
            <person name="Kalinowski J."/>
            <person name="Ruckert C."/>
        </authorList>
    </citation>
    <scope>NUCLEOTIDE SEQUENCE [LARGE SCALE GENOMIC DNA]</scope>
    <source>
        <strain evidence="3">MG417-CF17 (DSM 44213)</strain>
    </source>
</reference>
<accession>A0A075VAG6</accession>
<name>A0A075VAG6_9PSEU</name>
<keyword evidence="3" id="KW-1185">Reference proteome</keyword>
<feature type="signal peptide" evidence="1">
    <location>
        <begin position="1"/>
        <end position="27"/>
    </location>
</feature>
<dbReference type="AlphaFoldDB" id="A0A075VAG6"/>
<gene>
    <name evidence="2" type="ORF">AJAP_35215</name>
</gene>